<dbReference type="GO" id="GO:0003887">
    <property type="term" value="F:DNA-directed DNA polymerase activity"/>
    <property type="evidence" value="ECO:0007669"/>
    <property type="project" value="UniProtKB-KW"/>
</dbReference>
<evidence type="ECO:0000256" key="6">
    <source>
        <dbReference type="ARBA" id="ARBA00022932"/>
    </source>
</evidence>
<dbReference type="SUPFAM" id="SSF53098">
    <property type="entry name" value="Ribonuclease H-like"/>
    <property type="match status" value="1"/>
</dbReference>
<feature type="domain" description="DNA-directed DNA polymerase family B mitochondria/virus" evidence="11">
    <location>
        <begin position="316"/>
        <end position="757"/>
    </location>
</feature>
<dbReference type="InterPro" id="IPR004868">
    <property type="entry name" value="DNA-dir_DNA_pol_B_mt/vir"/>
</dbReference>
<name>Q94QR5_PLEOS</name>
<keyword evidence="5 10" id="KW-0235">DNA replication</keyword>
<evidence type="ECO:0000256" key="8">
    <source>
        <dbReference type="ARBA" id="ARBA00023128"/>
    </source>
</evidence>
<dbReference type="PIRSF" id="PIRSF006517">
    <property type="entry name" value="DPol_mt_plasmid"/>
    <property type="match status" value="1"/>
</dbReference>
<comment type="catalytic activity">
    <reaction evidence="9 10">
        <text>DNA(n) + a 2'-deoxyribonucleoside 5'-triphosphate = DNA(n+1) + diphosphate</text>
        <dbReference type="Rhea" id="RHEA:22508"/>
        <dbReference type="Rhea" id="RHEA-COMP:17339"/>
        <dbReference type="Rhea" id="RHEA-COMP:17340"/>
        <dbReference type="ChEBI" id="CHEBI:33019"/>
        <dbReference type="ChEBI" id="CHEBI:61560"/>
        <dbReference type="ChEBI" id="CHEBI:173112"/>
        <dbReference type="EC" id="2.7.7.7"/>
    </reaction>
</comment>
<evidence type="ECO:0000256" key="7">
    <source>
        <dbReference type="ARBA" id="ARBA00023125"/>
    </source>
</evidence>
<dbReference type="Gene3D" id="3.90.1600.10">
    <property type="entry name" value="Palm domain of DNA polymerase"/>
    <property type="match status" value="2"/>
</dbReference>
<dbReference type="GO" id="GO:0000166">
    <property type="term" value="F:nucleotide binding"/>
    <property type="evidence" value="ECO:0007669"/>
    <property type="project" value="InterPro"/>
</dbReference>
<evidence type="ECO:0000259" key="11">
    <source>
        <dbReference type="Pfam" id="PF03175"/>
    </source>
</evidence>
<dbReference type="EMBL" id="AF355103">
    <property type="protein sequence ID" value="AAK40110.1"/>
    <property type="molecule type" value="Genomic_DNA"/>
</dbReference>
<keyword evidence="4 10" id="KW-0548">Nucleotidyltransferase</keyword>
<geneLocation type="mitochondrion" evidence="12"/>
<reference evidence="12" key="2">
    <citation type="submission" date="2001-02" db="EMBL/GenBank/DDBJ databases">
        <title>Nucleotide sequence of 7.2 kb mitochondrial linear plasmid DNA in Pleurotus ostreatus.</title>
        <authorList>
            <person name="Youn H.S."/>
            <person name="Koo Y.B."/>
            <person name="Roe J.H."/>
        </authorList>
    </citation>
    <scope>NUCLEOTIDE SEQUENCE</scope>
    <source>
        <plasmid evidence="12">mlp2</plasmid>
    </source>
</reference>
<dbReference type="InterPro" id="IPR012337">
    <property type="entry name" value="RNaseH-like_sf"/>
</dbReference>
<dbReference type="SMART" id="SM00486">
    <property type="entry name" value="POLBc"/>
    <property type="match status" value="1"/>
</dbReference>
<evidence type="ECO:0000256" key="2">
    <source>
        <dbReference type="ARBA" id="ARBA00005755"/>
    </source>
</evidence>
<evidence type="ECO:0000256" key="9">
    <source>
        <dbReference type="ARBA" id="ARBA00049244"/>
    </source>
</evidence>
<keyword evidence="12" id="KW-0614">Plasmid</keyword>
<protein>
    <recommendedName>
        <fullName evidence="10">DNA polymerase</fullName>
        <ecNumber evidence="10">2.7.7.7</ecNumber>
    </recommendedName>
</protein>
<evidence type="ECO:0000313" key="12">
    <source>
        <dbReference type="EMBL" id="AAK40110.1"/>
    </source>
</evidence>
<dbReference type="Pfam" id="PF03175">
    <property type="entry name" value="DNA_pol_B_2"/>
    <property type="match status" value="1"/>
</dbReference>
<dbReference type="GO" id="GO:0005739">
    <property type="term" value="C:mitochondrion"/>
    <property type="evidence" value="ECO:0007669"/>
    <property type="project" value="UniProtKB-SubCell"/>
</dbReference>
<dbReference type="Gene3D" id="3.30.420.10">
    <property type="entry name" value="Ribonuclease H-like superfamily/Ribonuclease H"/>
    <property type="match status" value="1"/>
</dbReference>
<dbReference type="AlphaFoldDB" id="Q94QR5"/>
<dbReference type="InterPro" id="IPR023211">
    <property type="entry name" value="DNA_pol_palm_dom_sf"/>
</dbReference>
<dbReference type="SUPFAM" id="SSF56672">
    <property type="entry name" value="DNA/RNA polymerases"/>
    <property type="match status" value="1"/>
</dbReference>
<evidence type="ECO:0000256" key="10">
    <source>
        <dbReference type="RuleBase" id="RU000442"/>
    </source>
</evidence>
<dbReference type="GO" id="GO:0006260">
    <property type="term" value="P:DNA replication"/>
    <property type="evidence" value="ECO:0007669"/>
    <property type="project" value="UniProtKB-KW"/>
</dbReference>
<dbReference type="PANTHER" id="PTHR33568:SF3">
    <property type="entry name" value="DNA-DIRECTED DNA POLYMERASE"/>
    <property type="match status" value="1"/>
</dbReference>
<comment type="similarity">
    <text evidence="2 10">Belongs to the DNA polymerase type-B family.</text>
</comment>
<reference evidence="12" key="1">
    <citation type="journal article" date="2000" name="Curr. Genet.">
        <title>The terminal protein of a linear mitochondrial plasmid is encoded in the N-terminus of the DNA polymerase gene in white-rot fungus Pleurotus ostreatus.</title>
        <authorList>
            <person name="Kim E.K."/>
            <person name="Jeong J.H."/>
            <person name="Youn H.S."/>
            <person name="Koo Y.B."/>
            <person name="Roe J.H."/>
        </authorList>
    </citation>
    <scope>NUCLEOTIDE SEQUENCE</scope>
    <source>
        <plasmid evidence="12">mlp2</plasmid>
    </source>
</reference>
<dbReference type="PROSITE" id="PS00116">
    <property type="entry name" value="DNA_POLYMERASE_B"/>
    <property type="match status" value="1"/>
</dbReference>
<dbReference type="Gene3D" id="1.10.287.690">
    <property type="entry name" value="Helix hairpin bin"/>
    <property type="match status" value="1"/>
</dbReference>
<comment type="subcellular location">
    <subcellularLocation>
        <location evidence="1">Mitochondrion</location>
    </subcellularLocation>
</comment>
<evidence type="ECO:0000256" key="1">
    <source>
        <dbReference type="ARBA" id="ARBA00004173"/>
    </source>
</evidence>
<dbReference type="GO" id="GO:0003677">
    <property type="term" value="F:DNA binding"/>
    <property type="evidence" value="ECO:0007669"/>
    <property type="project" value="UniProtKB-KW"/>
</dbReference>
<dbReference type="EC" id="2.7.7.7" evidence="10"/>
<accession>Q94QR5</accession>
<sequence>MKKKYFLNMKINKNETFSFNKWNDYVFKINSFITLNTLKVALSSLYDDKLKNLNEDHLVIIQFKIRTEIGQIRSISFLQSISISEYEILFDIFNEFWSLKSEEYYLTTIKDIIFTYKIIPCELKESIGVSSKINKLTTKKELEIKTQKQIKFSGINLPNTMDITSWGDYIFTNDYNNAIVYKKNSKAEYHISFFDNYQEVVLKIRDKKILSFKDIMNDKENLSSFTRTLKKHEYIYENGKIIIKKIEKKTSFLKKLKKSVYISKNFITMDLETRNINGKLSAYSVSIFDGKILKSFYLTDFKDEIDMLKNSIFYLMKRKYHKYKVYLHNFSYFDGIFLLQILPLLSDKIYPLIRDDRMLDIKLVFGSNNYYINFRDSYLLLPASLKNLAINFNVQNKGIFPYNFVNNAPLNYKGSVPSYPYFTDVTMEEYNSYVKTFINKDWDLKYETIKYCELDCIILYRIIEKFNSKIFYLFRVDILKYPTLSSLSFAIYRSNFLENSKIPLINGEIYDFIKNSYSGGSVDVYKPFSKENKEIKRYDANSLYPYAMKIYNMPVGYPTFFEGDVGKIDPNAFGIFEVEVEAPNDIKIPILQVRVKTKNGYRTIAPIGNWKGHYFSGEIYNAMELGYKFKILRGYLFEKEDIFSKYVDFLYTLKKESKKDSPDYLISKMLLNSLYGRLGMSPIMEKHIIVKEEDTIKLHNKHTISKVIPLLNGKELISFFDNLNNNIEETFIPNKNISIVVSSIVTASARIYMSKFKKFSHLNIYYTDTDSIDVDQELDPKYVGEELGQMKLEHTFKEAIFLAPKVYGGLTDKYEYVKIKGLKNPIPYSNLKGLLKKDSKLEIEQDKWYRDISKGEINIKNEIYTLMVTDNKRKLIYDQNNILVDTAPLFLKDGEIIEKK</sequence>
<keyword evidence="6 10" id="KW-0239">DNA-directed DNA polymerase</keyword>
<dbReference type="PANTHER" id="PTHR33568">
    <property type="entry name" value="DNA POLYMERASE"/>
    <property type="match status" value="1"/>
</dbReference>
<dbReference type="VEuPathDB" id="FungiDB:TMP_postPC9_7"/>
<organism evidence="12">
    <name type="scientific">Pleurotus ostreatus</name>
    <name type="common">Oyster mushroom</name>
    <name type="synonym">White-rot fungus</name>
    <dbReference type="NCBI Taxonomy" id="5322"/>
    <lineage>
        <taxon>Eukaryota</taxon>
        <taxon>Fungi</taxon>
        <taxon>Dikarya</taxon>
        <taxon>Basidiomycota</taxon>
        <taxon>Agaricomycotina</taxon>
        <taxon>Agaricomycetes</taxon>
        <taxon>Agaricomycetidae</taxon>
        <taxon>Agaricales</taxon>
        <taxon>Pleurotineae</taxon>
        <taxon>Pleurotaceae</taxon>
        <taxon>Pleurotus</taxon>
    </lineage>
</organism>
<dbReference type="InterPro" id="IPR043502">
    <property type="entry name" value="DNA/RNA_pol_sf"/>
</dbReference>
<keyword evidence="8 12" id="KW-0496">Mitochondrion</keyword>
<evidence type="ECO:0000256" key="3">
    <source>
        <dbReference type="ARBA" id="ARBA00022679"/>
    </source>
</evidence>
<dbReference type="InterPro" id="IPR015833">
    <property type="entry name" value="DNA-dir_DNA_pol_B_mt_lin_plsmd"/>
</dbReference>
<proteinExistence type="inferred from homology"/>
<geneLocation type="plasmid" evidence="12">
    <name>mlp2</name>
</geneLocation>
<evidence type="ECO:0000256" key="5">
    <source>
        <dbReference type="ARBA" id="ARBA00022705"/>
    </source>
</evidence>
<keyword evidence="7 10" id="KW-0238">DNA-binding</keyword>
<keyword evidence="3 10" id="KW-0808">Transferase</keyword>
<evidence type="ECO:0000256" key="4">
    <source>
        <dbReference type="ARBA" id="ARBA00022695"/>
    </source>
</evidence>
<dbReference type="InterPro" id="IPR006172">
    <property type="entry name" value="DNA-dir_DNA_pol_B"/>
</dbReference>
<dbReference type="InterPro" id="IPR017964">
    <property type="entry name" value="DNA-dir_DNA_pol_B_CS"/>
</dbReference>
<dbReference type="InterPro" id="IPR036397">
    <property type="entry name" value="RNaseH_sf"/>
</dbReference>